<proteinExistence type="predicted"/>
<protein>
    <submittedName>
        <fullName evidence="1">Uncharacterized protein</fullName>
    </submittedName>
</protein>
<evidence type="ECO:0000313" key="2">
    <source>
        <dbReference type="Proteomes" id="UP001055811"/>
    </source>
</evidence>
<evidence type="ECO:0000313" key="1">
    <source>
        <dbReference type="EMBL" id="KAI3764763.1"/>
    </source>
</evidence>
<dbReference type="EMBL" id="CM042011">
    <property type="protein sequence ID" value="KAI3764763.1"/>
    <property type="molecule type" value="Genomic_DNA"/>
</dbReference>
<name>A0ACB9F1U7_CICIN</name>
<accession>A0ACB9F1U7</accession>
<comment type="caution">
    <text evidence="1">The sequence shown here is derived from an EMBL/GenBank/DDBJ whole genome shotgun (WGS) entry which is preliminary data.</text>
</comment>
<dbReference type="Proteomes" id="UP001055811">
    <property type="component" value="Linkage Group LG03"/>
</dbReference>
<gene>
    <name evidence="1" type="ORF">L2E82_14779</name>
</gene>
<reference evidence="2" key="1">
    <citation type="journal article" date="2022" name="Mol. Ecol. Resour.">
        <title>The genomes of chicory, endive, great burdock and yacon provide insights into Asteraceae palaeo-polyploidization history and plant inulin production.</title>
        <authorList>
            <person name="Fan W."/>
            <person name="Wang S."/>
            <person name="Wang H."/>
            <person name="Wang A."/>
            <person name="Jiang F."/>
            <person name="Liu H."/>
            <person name="Zhao H."/>
            <person name="Xu D."/>
            <person name="Zhang Y."/>
        </authorList>
    </citation>
    <scope>NUCLEOTIDE SEQUENCE [LARGE SCALE GENOMIC DNA]</scope>
    <source>
        <strain evidence="2">cv. Punajuju</strain>
    </source>
</reference>
<reference evidence="1 2" key="2">
    <citation type="journal article" date="2022" name="Mol. Ecol. Resour.">
        <title>The genomes of chicory, endive, great burdock and yacon provide insights into Asteraceae paleo-polyploidization history and plant inulin production.</title>
        <authorList>
            <person name="Fan W."/>
            <person name="Wang S."/>
            <person name="Wang H."/>
            <person name="Wang A."/>
            <person name="Jiang F."/>
            <person name="Liu H."/>
            <person name="Zhao H."/>
            <person name="Xu D."/>
            <person name="Zhang Y."/>
        </authorList>
    </citation>
    <scope>NUCLEOTIDE SEQUENCE [LARGE SCALE GENOMIC DNA]</scope>
    <source>
        <strain evidence="2">cv. Punajuju</strain>
        <tissue evidence="1">Leaves</tissue>
    </source>
</reference>
<keyword evidence="2" id="KW-1185">Reference proteome</keyword>
<organism evidence="1 2">
    <name type="scientific">Cichorium intybus</name>
    <name type="common">Chicory</name>
    <dbReference type="NCBI Taxonomy" id="13427"/>
    <lineage>
        <taxon>Eukaryota</taxon>
        <taxon>Viridiplantae</taxon>
        <taxon>Streptophyta</taxon>
        <taxon>Embryophyta</taxon>
        <taxon>Tracheophyta</taxon>
        <taxon>Spermatophyta</taxon>
        <taxon>Magnoliopsida</taxon>
        <taxon>eudicotyledons</taxon>
        <taxon>Gunneridae</taxon>
        <taxon>Pentapetalae</taxon>
        <taxon>asterids</taxon>
        <taxon>campanulids</taxon>
        <taxon>Asterales</taxon>
        <taxon>Asteraceae</taxon>
        <taxon>Cichorioideae</taxon>
        <taxon>Cichorieae</taxon>
        <taxon>Cichoriinae</taxon>
        <taxon>Cichorium</taxon>
    </lineage>
</organism>
<sequence length="146" mass="16213">MEVNFSKKIKNSSNGVGDESQEREEHNSSGGEEHSSRGGGQVGIRVVGKRRTQRFLLCTEILNGNNGDGILVQNEMPIWDNDDVETRVINQLSHKHFQKTWLSIQYGLFHGGCVISVNTPLITLHCLWALHWYSSTGVSLPCPPGV</sequence>